<dbReference type="Proteomes" id="UP001500742">
    <property type="component" value="Unassembled WGS sequence"/>
</dbReference>
<protein>
    <submittedName>
        <fullName evidence="3">Inositol-3-phosphate synthase</fullName>
    </submittedName>
</protein>
<comment type="caution">
    <text evidence="3">The sequence shown here is derived from an EMBL/GenBank/DDBJ whole genome shotgun (WGS) entry which is preliminary data.</text>
</comment>
<dbReference type="InterPro" id="IPR036291">
    <property type="entry name" value="NAD(P)-bd_dom_sf"/>
</dbReference>
<dbReference type="PANTHER" id="PTHR11510">
    <property type="entry name" value="MYO-INOSITOL-1 PHOSPHATE SYNTHASE"/>
    <property type="match status" value="1"/>
</dbReference>
<reference evidence="4" key="1">
    <citation type="journal article" date="2019" name="Int. J. Syst. Evol. Microbiol.">
        <title>The Global Catalogue of Microorganisms (GCM) 10K type strain sequencing project: providing services to taxonomists for standard genome sequencing and annotation.</title>
        <authorList>
            <consortium name="The Broad Institute Genomics Platform"/>
            <consortium name="The Broad Institute Genome Sequencing Center for Infectious Disease"/>
            <person name="Wu L."/>
            <person name="Ma J."/>
        </authorList>
    </citation>
    <scope>NUCLEOTIDE SEQUENCE [LARGE SCALE GENOMIC DNA]</scope>
    <source>
        <strain evidence="4">JCM 16601</strain>
    </source>
</reference>
<dbReference type="SUPFAM" id="SSF55347">
    <property type="entry name" value="Glyceraldehyde-3-phosphate dehydrogenase-like, C-terminal domain"/>
    <property type="match status" value="1"/>
</dbReference>
<dbReference type="Pfam" id="PF07994">
    <property type="entry name" value="NAD_binding_5"/>
    <property type="match status" value="1"/>
</dbReference>
<evidence type="ECO:0000256" key="1">
    <source>
        <dbReference type="ARBA" id="ARBA00010813"/>
    </source>
</evidence>
<evidence type="ECO:0000259" key="2">
    <source>
        <dbReference type="Pfam" id="PF01658"/>
    </source>
</evidence>
<dbReference type="InterPro" id="IPR013021">
    <property type="entry name" value="Myo-inos-1-P_Synthase_GAPDH"/>
</dbReference>
<organism evidence="3 4">
    <name type="scientific">Mucilaginibacter dorajii</name>
    <dbReference type="NCBI Taxonomy" id="692994"/>
    <lineage>
        <taxon>Bacteria</taxon>
        <taxon>Pseudomonadati</taxon>
        <taxon>Bacteroidota</taxon>
        <taxon>Sphingobacteriia</taxon>
        <taxon>Sphingobacteriales</taxon>
        <taxon>Sphingobacteriaceae</taxon>
        <taxon>Mucilaginibacter</taxon>
    </lineage>
</organism>
<dbReference type="PIRSF" id="PIRSF015578">
    <property type="entry name" value="Myoinos-ppht_syn"/>
    <property type="match status" value="1"/>
</dbReference>
<sequence>MKGKISPAEGKLGILIPGLGAVATTLIAGVEAVKKGISQPIGSLTQMGHIRLGKRTENRNPKINEFAPLAQLNDIVFGGWDVYTDNVYESAMNAKVLETSLLNAVKTELEAIVPMTAAFDRNYAKNLTATHVKTGTRYELAQQVMEDITNFKEKNGLDRVVLVWCGSTEIYYEASAIHQSLAAFEQALKDDDHLIAPSMIYAYAALKLGVPFSNGAPNLTVDIPALIELSKLTKTPIAGKDFKTGQTLMKTVLAPGLAARSLGVHGWFSTNILGNRDGLVLDDPDNFKTKEVSKLGVLEDIFKPEDNPELYGNIYHKIRINYYPPHGDNKESWDNIDIFGWLGYKMQIKINFLCRDSILAAPIALDLALFSDMAKRAGMSGIQEWLSFYLKSPQTAEGLHPENDIFKQLIKLENTLRYLMGEDLITHLGLDYYDDMFADQA</sequence>
<dbReference type="RefSeq" id="WP_259087432.1">
    <property type="nucleotide sequence ID" value="NZ_BAAAZC010000019.1"/>
</dbReference>
<dbReference type="EMBL" id="BAAAZC010000019">
    <property type="protein sequence ID" value="GAA3976070.1"/>
    <property type="molecule type" value="Genomic_DNA"/>
</dbReference>
<accession>A0ABP7Q3R2</accession>
<gene>
    <name evidence="3" type="ORF">GCM10022210_28420</name>
</gene>
<dbReference type="Pfam" id="PF01658">
    <property type="entry name" value="Inos-1-P_synth"/>
    <property type="match status" value="1"/>
</dbReference>
<dbReference type="InterPro" id="IPR002587">
    <property type="entry name" value="Myo-inos-1-P_Synthase"/>
</dbReference>
<evidence type="ECO:0000313" key="3">
    <source>
        <dbReference type="EMBL" id="GAA3976070.1"/>
    </source>
</evidence>
<comment type="similarity">
    <text evidence="1">Belongs to the myo-inositol 1-phosphate synthase family.</text>
</comment>
<keyword evidence="4" id="KW-1185">Reference proteome</keyword>
<dbReference type="SUPFAM" id="SSF51735">
    <property type="entry name" value="NAD(P)-binding Rossmann-fold domains"/>
    <property type="match status" value="1"/>
</dbReference>
<dbReference type="Gene3D" id="3.40.50.720">
    <property type="entry name" value="NAD(P)-binding Rossmann-like Domain"/>
    <property type="match status" value="1"/>
</dbReference>
<dbReference type="Gene3D" id="3.30.360.10">
    <property type="entry name" value="Dihydrodipicolinate Reductase, domain 2"/>
    <property type="match status" value="1"/>
</dbReference>
<proteinExistence type="inferred from homology"/>
<feature type="domain" description="Myo-inositol-1-phosphate synthase GAPDH-like" evidence="2">
    <location>
        <begin position="245"/>
        <end position="357"/>
    </location>
</feature>
<evidence type="ECO:0000313" key="4">
    <source>
        <dbReference type="Proteomes" id="UP001500742"/>
    </source>
</evidence>
<name>A0ABP7Q3R2_9SPHI</name>